<evidence type="ECO:0000259" key="5">
    <source>
        <dbReference type="Pfam" id="PF00639"/>
    </source>
</evidence>
<keyword evidence="3" id="KW-0413">Isomerase</keyword>
<keyword evidence="1" id="KW-0697">Rotamase</keyword>
<evidence type="ECO:0000256" key="3">
    <source>
        <dbReference type="ARBA" id="ARBA00023235"/>
    </source>
</evidence>
<sequence>MSGKTANAISGWTLRIAATAALALGALVASPGEALAQNLFAPVVKVNDDAVTAYERSQRMAFLRILRAPGDIGELATEQLINEKLQIREAERMGISLTDEELLEGMENFAARGNLDVEQMFTFLAQAGIATETFRDFVSAGLLWRKVAQQKFVGQVNLTESEIDLAYAEAEPTTGQKFLLTEIVLPASSDASLNASMQRAERLAQITDEEEFSRSATRFSVEATRLNAGRRDWVDLQAMPAEVQGILRNVGEGQTSRPIFVEDIGVIVYYVRDRETITSTSVGTLLEYAAFLIPGGTSEGAAAEAARIRGEVDTCDDLYPIARGLPEEQLIREELPTGAVPASYRAELANLDPGEVSTRLTTGNARVFLMLCNRRNDVPDSVSRAQVATALQNRRVGALANDYLTELRAQAHIEYLR</sequence>
<dbReference type="PANTHER" id="PTHR47637">
    <property type="entry name" value="CHAPERONE SURA"/>
    <property type="match status" value="1"/>
</dbReference>
<dbReference type="InterPro" id="IPR015391">
    <property type="entry name" value="SurA_N"/>
</dbReference>
<evidence type="ECO:0000256" key="4">
    <source>
        <dbReference type="SAM" id="SignalP"/>
    </source>
</evidence>
<dbReference type="PANTHER" id="PTHR47637:SF1">
    <property type="entry name" value="CHAPERONE SURA"/>
    <property type="match status" value="1"/>
</dbReference>
<reference evidence="7 8" key="1">
    <citation type="submission" date="2021-05" db="EMBL/GenBank/DDBJ databases">
        <title>Culturable bacteria isolated from Daya Bay.</title>
        <authorList>
            <person name="Zheng W."/>
            <person name="Yu S."/>
            <person name="Huang Y."/>
        </authorList>
    </citation>
    <scope>NUCLEOTIDE SEQUENCE [LARGE SCALE GENOMIC DNA]</scope>
    <source>
        <strain evidence="7 8">DP4N28-5</strain>
    </source>
</reference>
<dbReference type="EMBL" id="JAHUZE010000001">
    <property type="protein sequence ID" value="MBV7378412.1"/>
    <property type="molecule type" value="Genomic_DNA"/>
</dbReference>
<comment type="caution">
    <text evidence="7">The sequence shown here is derived from an EMBL/GenBank/DDBJ whole genome shotgun (WGS) entry which is preliminary data.</text>
</comment>
<dbReference type="InterPro" id="IPR000297">
    <property type="entry name" value="PPIase_PpiC"/>
</dbReference>
<dbReference type="InterPro" id="IPR050280">
    <property type="entry name" value="OMP_Chaperone_SurA"/>
</dbReference>
<accession>A0ABS6SZK6</accession>
<feature type="domain" description="PpiC" evidence="5">
    <location>
        <begin position="190"/>
        <end position="266"/>
    </location>
</feature>
<keyword evidence="8" id="KW-1185">Reference proteome</keyword>
<evidence type="ECO:0000259" key="6">
    <source>
        <dbReference type="Pfam" id="PF09312"/>
    </source>
</evidence>
<evidence type="ECO:0000313" key="7">
    <source>
        <dbReference type="EMBL" id="MBV7378412.1"/>
    </source>
</evidence>
<proteinExistence type="predicted"/>
<dbReference type="Pfam" id="PF09312">
    <property type="entry name" value="SurA_N"/>
    <property type="match status" value="1"/>
</dbReference>
<evidence type="ECO:0000256" key="1">
    <source>
        <dbReference type="ARBA" id="ARBA00023110"/>
    </source>
</evidence>
<name>A0ABS6SZK6_9RHOB</name>
<organism evidence="7 8">
    <name type="scientific">Maritimibacter dapengensis</name>
    <dbReference type="NCBI Taxonomy" id="2836868"/>
    <lineage>
        <taxon>Bacteria</taxon>
        <taxon>Pseudomonadati</taxon>
        <taxon>Pseudomonadota</taxon>
        <taxon>Alphaproteobacteria</taxon>
        <taxon>Rhodobacterales</taxon>
        <taxon>Roseobacteraceae</taxon>
        <taxon>Maritimibacter</taxon>
    </lineage>
</organism>
<gene>
    <name evidence="7" type="ORF">KJP28_05705</name>
</gene>
<keyword evidence="4" id="KW-0732">Signal</keyword>
<dbReference type="RefSeq" id="WP_218391480.1">
    <property type="nucleotide sequence ID" value="NZ_JAHUZE010000001.1"/>
</dbReference>
<keyword evidence="2" id="KW-0143">Chaperone</keyword>
<protein>
    <submittedName>
        <fullName evidence="7">SurA N-terminal domain-containing protein</fullName>
    </submittedName>
</protein>
<feature type="domain" description="SurA N-terminal" evidence="6">
    <location>
        <begin position="78"/>
        <end position="144"/>
    </location>
</feature>
<dbReference type="Pfam" id="PF00639">
    <property type="entry name" value="Rotamase"/>
    <property type="match status" value="1"/>
</dbReference>
<evidence type="ECO:0000313" key="8">
    <source>
        <dbReference type="Proteomes" id="UP000756530"/>
    </source>
</evidence>
<dbReference type="Proteomes" id="UP000756530">
    <property type="component" value="Unassembled WGS sequence"/>
</dbReference>
<feature type="signal peptide" evidence="4">
    <location>
        <begin position="1"/>
        <end position="36"/>
    </location>
</feature>
<evidence type="ECO:0000256" key="2">
    <source>
        <dbReference type="ARBA" id="ARBA00023186"/>
    </source>
</evidence>
<feature type="chain" id="PRO_5045876019" evidence="4">
    <location>
        <begin position="37"/>
        <end position="417"/>
    </location>
</feature>